<dbReference type="InterPro" id="IPR027417">
    <property type="entry name" value="P-loop_NTPase"/>
</dbReference>
<dbReference type="PATRIC" id="fig|2209.48.peg.2746"/>
<dbReference type="Gene3D" id="3.40.50.300">
    <property type="entry name" value="P-loop containing nucleotide triphosphate hydrolases"/>
    <property type="match status" value="1"/>
</dbReference>
<dbReference type="Pfam" id="PF07693">
    <property type="entry name" value="KAP_NTPase"/>
    <property type="match status" value="1"/>
</dbReference>
<proteinExistence type="predicted"/>
<evidence type="ECO:0000313" key="5">
    <source>
        <dbReference type="Proteomes" id="UP000033987"/>
    </source>
</evidence>
<dbReference type="PANTHER" id="PTHR22674">
    <property type="entry name" value="NTPASE, KAP FAMILY P-LOOP DOMAIN-CONTAINING 1"/>
    <property type="match status" value="1"/>
</dbReference>
<dbReference type="EMBL" id="JJQB01000137">
    <property type="protein sequence ID" value="KKH15830.1"/>
    <property type="molecule type" value="Genomic_DNA"/>
</dbReference>
<dbReference type="InterPro" id="IPR052754">
    <property type="entry name" value="NTPase_KAP_P-loop"/>
</dbReference>
<accession>A0A0F8LHN2</accession>
<sequence>MTLIVEGSSMFNSDRPIKHLSEDELNRQNFAMSIGEAILKSQTKDSLVIGLLGKWGSGKTSLVNMIVEHIVNISTSFEFEEQPIVIYFNPWNFSGQNQLISQFFNKLSSTLERPDYSKDLKKAGHLLKTISKIAKPFTFVPTLSAAASACSEVANSVAEATESAGELYENDLDGIKKDISDILENQNMKMVIVIDDIDRLNNMEIRQIFQLVKTLADFPNSIYLLTFDKKVVTDALKKEQQGHEEEYLEKIVQVPLDIPLISKIEVEILLEGRLKKLIEDIPENKFDRVYWGNIYQSGFKYFFENIRDVTRYINVLNFNYELVKDEVNLVDLIAISAVQVFIPEVYQKIRDNKEIFTLTSTKKGMVNLEEYQQVCNDIINSVNEKNQKFLHNYLKILFPGISTIYENVSYDRSFERSWRINRNICSEDVFDVYFKFSLPNGEISQREIESIIEYSNDTKKIFNKLLELIEYGKILSFLDRFPDHANMIKKENIGSIVSCILDVGDLFPDDESVFYGTPMKTHLLTNSLIKRCSTQDERFTILKDSIQDSTLSLYTLVWEVDFQDELHGKYHYEKESEQNLTVKQDLIVSSVQLDKLERLVCDKIKDWAEKGNLESHKKIVPILQIWKQWGADKTEIDSVINEIIKHDSYLINFIFNCVSPRHSWSVNDYVPKTTWDISFEAIEEFIDLSLVESRLKEMNTLDKLKNVTDKEEIAIKRFLDNVDQYKLQPKSYKVQKVNLIKSQ</sequence>
<reference evidence="5 6" key="1">
    <citation type="journal article" date="2015" name="ISME J.">
        <title>Genomic and phenotypic differentiation among Methanosarcina mazei populations from Columbia River sediment.</title>
        <authorList>
            <person name="Youngblut N.D."/>
            <person name="Wirth J.S."/>
            <person name="Henriksen J.R."/>
            <person name="Smith M."/>
            <person name="Simon H."/>
            <person name="Metcalf W.W."/>
            <person name="Whitaker R.J."/>
        </authorList>
    </citation>
    <scope>NUCLEOTIDE SEQUENCE [LARGE SCALE GENOMIC DNA]</scope>
    <source>
        <strain evidence="4 6">1.F.A.1A.3</strain>
        <strain evidence="2 7">1.F.A.1B.3</strain>
        <strain evidence="3 5">1.F.A.1B.4</strain>
    </source>
</reference>
<dbReference type="EMBL" id="JJQC01000147">
    <property type="protein sequence ID" value="KKH17146.1"/>
    <property type="molecule type" value="Genomic_DNA"/>
</dbReference>
<dbReference type="InterPro" id="IPR011646">
    <property type="entry name" value="KAP_P-loop"/>
</dbReference>
<organism evidence="2 7">
    <name type="scientific">Methanosarcina mazei</name>
    <name type="common">Methanosarcina frisia</name>
    <dbReference type="NCBI Taxonomy" id="2209"/>
    <lineage>
        <taxon>Archaea</taxon>
        <taxon>Methanobacteriati</taxon>
        <taxon>Methanobacteriota</taxon>
        <taxon>Stenosarchaea group</taxon>
        <taxon>Methanomicrobia</taxon>
        <taxon>Methanosarcinales</taxon>
        <taxon>Methanosarcinaceae</taxon>
        <taxon>Methanosarcina</taxon>
    </lineage>
</organism>
<evidence type="ECO:0000313" key="3">
    <source>
        <dbReference type="EMBL" id="KKH17146.1"/>
    </source>
</evidence>
<dbReference type="Proteomes" id="UP000034064">
    <property type="component" value="Unassembled WGS sequence"/>
</dbReference>
<dbReference type="EMBL" id="JJQA01000061">
    <property type="protein sequence ID" value="KKH17347.1"/>
    <property type="molecule type" value="Genomic_DNA"/>
</dbReference>
<evidence type="ECO:0000313" key="6">
    <source>
        <dbReference type="Proteomes" id="UP000034064"/>
    </source>
</evidence>
<evidence type="ECO:0000313" key="4">
    <source>
        <dbReference type="EMBL" id="KKH17347.1"/>
    </source>
</evidence>
<dbReference type="Proteomes" id="UP000033987">
    <property type="component" value="Unassembled WGS sequence"/>
</dbReference>
<evidence type="ECO:0000259" key="1">
    <source>
        <dbReference type="Pfam" id="PF07693"/>
    </source>
</evidence>
<name>A0A0F8LHN2_METMZ</name>
<dbReference type="Proteomes" id="UP000034733">
    <property type="component" value="Unassembled WGS sequence"/>
</dbReference>
<gene>
    <name evidence="4" type="ORF">DU44_12760</name>
    <name evidence="2" type="ORF">DU48_11945</name>
    <name evidence="3" type="ORF">DU65_13015</name>
</gene>
<evidence type="ECO:0000313" key="2">
    <source>
        <dbReference type="EMBL" id="KKH15830.1"/>
    </source>
</evidence>
<feature type="domain" description="KAP NTPase" evidence="1">
    <location>
        <begin position="27"/>
        <end position="322"/>
    </location>
</feature>
<dbReference type="RefSeq" id="WP_048044878.1">
    <property type="nucleotide sequence ID" value="NZ_JJQC01000147.1"/>
</dbReference>
<comment type="caution">
    <text evidence="2">The sequence shown here is derived from an EMBL/GenBank/DDBJ whole genome shotgun (WGS) entry which is preliminary data.</text>
</comment>
<evidence type="ECO:0000313" key="7">
    <source>
        <dbReference type="Proteomes" id="UP000034733"/>
    </source>
</evidence>
<dbReference type="AlphaFoldDB" id="A0A0F8LHN2"/>
<dbReference type="PANTHER" id="PTHR22674:SF6">
    <property type="entry name" value="NTPASE KAP FAMILY P-LOOP DOMAIN-CONTAINING PROTEIN 1"/>
    <property type="match status" value="1"/>
</dbReference>
<protein>
    <recommendedName>
        <fullName evidence="1">KAP NTPase domain-containing protein</fullName>
    </recommendedName>
</protein>
<dbReference type="SUPFAM" id="SSF52540">
    <property type="entry name" value="P-loop containing nucleoside triphosphate hydrolases"/>
    <property type="match status" value="1"/>
</dbReference>